<reference evidence="2" key="1">
    <citation type="submission" date="2019-11" db="EMBL/GenBank/DDBJ databases">
        <title>Isolation and characterization of a novel species in the genus Sulfuriferula.</title>
        <authorList>
            <person name="Mochizuki J."/>
            <person name="Kojima H."/>
            <person name="Fukui M."/>
        </authorList>
    </citation>
    <scope>NUCLEOTIDE SEQUENCE [LARGE SCALE GENOMIC DNA]</scope>
    <source>
        <strain evidence="2">SGTM</strain>
    </source>
</reference>
<sequence length="466" mass="53478">MNYDEAIGSSKIDLNEEVYTIISEYELNATESILEPSVGVDNSQGFYKYLVTDNKHLLGVCNKVMKECYTVRELSTRAKQGKARTVIRTLVISSIKVFEKNPTKWQTVSLNKNDWDKGGRYYTLGLKAEQLSKAIQRLEENGYCELVKGNQHWNPDKRKQTRFRATAKLIEAVDLVNLAKDKHRYKSAKDRPRIELRDTDKQPITVARLPSHIAECQRLLEKYQELLDTTIISLPAEITGKKGDIFKGEFTPYDKYVRRVFNNGSWDRGGRLSGGLWQGFSKEARLTILLDGQEVTEIDIRATFPILVYHSLGIDYWGDLSNEEWIEEVDPYYIEGYTGEDHRKALKKISSSLINATNEGKNQGWLTRIIRKENISKRVNEEAPELIKKLIAKHPQIPFFNGEVGSTMMFLESEIALAVIKEFTRLGKPVLTVHDSFIAKKEDKHLLHETIINAYYKVTGFTPFLT</sequence>
<gene>
    <name evidence="1" type="ORF">SFSGTM_01160</name>
</gene>
<dbReference type="RefSeq" id="WP_162083464.1">
    <property type="nucleotide sequence ID" value="NZ_AP021881.1"/>
</dbReference>
<accession>A0A809RYY1</accession>
<dbReference type="EMBL" id="AP021881">
    <property type="protein sequence ID" value="BBO99407.1"/>
    <property type="molecule type" value="Genomic_DNA"/>
</dbReference>
<dbReference type="KEGG" id="sniv:SFSGTM_01160"/>
<evidence type="ECO:0000313" key="2">
    <source>
        <dbReference type="Proteomes" id="UP000463939"/>
    </source>
</evidence>
<organism evidence="1 2">
    <name type="scientific">Sulfuriferula nivalis</name>
    <dbReference type="NCBI Taxonomy" id="2675298"/>
    <lineage>
        <taxon>Bacteria</taxon>
        <taxon>Pseudomonadati</taxon>
        <taxon>Pseudomonadota</taxon>
        <taxon>Betaproteobacteria</taxon>
        <taxon>Nitrosomonadales</taxon>
        <taxon>Sulfuricellaceae</taxon>
        <taxon>Sulfuriferula</taxon>
    </lineage>
</organism>
<evidence type="ECO:0008006" key="3">
    <source>
        <dbReference type="Google" id="ProtNLM"/>
    </source>
</evidence>
<name>A0A809RYY1_9PROT</name>
<dbReference type="Proteomes" id="UP000463939">
    <property type="component" value="Chromosome"/>
</dbReference>
<keyword evidence="2" id="KW-1185">Reference proteome</keyword>
<proteinExistence type="predicted"/>
<evidence type="ECO:0000313" key="1">
    <source>
        <dbReference type="EMBL" id="BBO99407.1"/>
    </source>
</evidence>
<dbReference type="AlphaFoldDB" id="A0A809RYY1"/>
<protein>
    <recommendedName>
        <fullName evidence="3">DNA-directed RNA polymerase</fullName>
    </recommendedName>
</protein>